<sequence>MESDTFEAKTAKLNNVNVKKLLEDREKAKQYIKSCKEIIAKQSEQLKAQQASFKDSLSSLETQQYNSRYHAVGIKLELETHKVYMIFYKKYRLLLSSGFYKFKFNASAKHPVKKFVPLELKSTLKTLCYNLKQSHRSSLLHFWKKLKTTLSENSEKIHHEISRIEKENKELKFKIAKSKIKTEINPALQELLDENRSLKEKIQNSEESVELFIKEMSNLLDKHEPPGFREEIERLAQKNKRNIRVGNKSKSKNSPERAELPRKSLDRKLHCD</sequence>
<organism evidence="3 4">
    <name type="scientific">Stentor coeruleus</name>
    <dbReference type="NCBI Taxonomy" id="5963"/>
    <lineage>
        <taxon>Eukaryota</taxon>
        <taxon>Sar</taxon>
        <taxon>Alveolata</taxon>
        <taxon>Ciliophora</taxon>
        <taxon>Postciliodesmatophora</taxon>
        <taxon>Heterotrichea</taxon>
        <taxon>Heterotrichida</taxon>
        <taxon>Stentoridae</taxon>
        <taxon>Stentor</taxon>
    </lineage>
</organism>
<evidence type="ECO:0000256" key="2">
    <source>
        <dbReference type="SAM" id="MobiDB-lite"/>
    </source>
</evidence>
<feature type="coiled-coil region" evidence="1">
    <location>
        <begin position="161"/>
        <end position="215"/>
    </location>
</feature>
<keyword evidence="4" id="KW-1185">Reference proteome</keyword>
<dbReference type="OrthoDB" id="10478862at2759"/>
<feature type="compositionally biased region" description="Basic residues" evidence="2">
    <location>
        <begin position="237"/>
        <end position="251"/>
    </location>
</feature>
<gene>
    <name evidence="3" type="ORF">SteCoe_12</name>
</gene>
<evidence type="ECO:0000313" key="3">
    <source>
        <dbReference type="EMBL" id="OMJ96287.1"/>
    </source>
</evidence>
<reference evidence="3 4" key="1">
    <citation type="submission" date="2016-11" db="EMBL/GenBank/DDBJ databases">
        <title>The macronuclear genome of Stentor coeruleus: a giant cell with tiny introns.</title>
        <authorList>
            <person name="Slabodnick M."/>
            <person name="Ruby J.G."/>
            <person name="Reiff S.B."/>
            <person name="Swart E.C."/>
            <person name="Gosai S."/>
            <person name="Prabakaran S."/>
            <person name="Witkowska E."/>
            <person name="Larue G.E."/>
            <person name="Fisher S."/>
            <person name="Freeman R.M."/>
            <person name="Gunawardena J."/>
            <person name="Chu W."/>
            <person name="Stover N.A."/>
            <person name="Gregory B.D."/>
            <person name="Nowacki M."/>
            <person name="Derisi J."/>
            <person name="Roy S.W."/>
            <person name="Marshall W.F."/>
            <person name="Sood P."/>
        </authorList>
    </citation>
    <scope>NUCLEOTIDE SEQUENCE [LARGE SCALE GENOMIC DNA]</scope>
    <source>
        <strain evidence="3">WM001</strain>
    </source>
</reference>
<dbReference type="EMBL" id="MPUH01000001">
    <property type="protein sequence ID" value="OMJ96287.1"/>
    <property type="molecule type" value="Genomic_DNA"/>
</dbReference>
<evidence type="ECO:0000313" key="4">
    <source>
        <dbReference type="Proteomes" id="UP000187209"/>
    </source>
</evidence>
<feature type="compositionally biased region" description="Basic and acidic residues" evidence="2">
    <location>
        <begin position="253"/>
        <end position="272"/>
    </location>
</feature>
<dbReference type="Proteomes" id="UP000187209">
    <property type="component" value="Unassembled WGS sequence"/>
</dbReference>
<dbReference type="AlphaFoldDB" id="A0A1R2D4V8"/>
<protein>
    <submittedName>
        <fullName evidence="3">Uncharacterized protein</fullName>
    </submittedName>
</protein>
<comment type="caution">
    <text evidence="3">The sequence shown here is derived from an EMBL/GenBank/DDBJ whole genome shotgun (WGS) entry which is preliminary data.</text>
</comment>
<name>A0A1R2D4V8_9CILI</name>
<accession>A0A1R2D4V8</accession>
<proteinExistence type="predicted"/>
<feature type="region of interest" description="Disordered" evidence="2">
    <location>
        <begin position="236"/>
        <end position="272"/>
    </location>
</feature>
<evidence type="ECO:0000256" key="1">
    <source>
        <dbReference type="SAM" id="Coils"/>
    </source>
</evidence>
<keyword evidence="1" id="KW-0175">Coiled coil</keyword>